<organism evidence="2 3">
    <name type="scientific">Fructobacillus papyriferae</name>
    <dbReference type="NCBI Taxonomy" id="2713171"/>
    <lineage>
        <taxon>Bacteria</taxon>
        <taxon>Bacillati</taxon>
        <taxon>Bacillota</taxon>
        <taxon>Bacilli</taxon>
        <taxon>Lactobacillales</taxon>
        <taxon>Lactobacillaceae</taxon>
        <taxon>Fructobacillus</taxon>
    </lineage>
</organism>
<accession>A0ABS5QNN8</accession>
<comment type="caution">
    <text evidence="2">The sequence shown here is derived from an EMBL/GenBank/DDBJ whole genome shotgun (WGS) entry which is preliminary data.</text>
</comment>
<name>A0ABS5QNN8_9LACO</name>
<dbReference type="RefSeq" id="WP_213819350.1">
    <property type="nucleotide sequence ID" value="NZ_JAAMFI010000001.1"/>
</dbReference>
<keyword evidence="3" id="KW-1185">Reference proteome</keyword>
<evidence type="ECO:0000313" key="2">
    <source>
        <dbReference type="EMBL" id="MBS9334744.1"/>
    </source>
</evidence>
<evidence type="ECO:0000256" key="1">
    <source>
        <dbReference type="SAM" id="Phobius"/>
    </source>
</evidence>
<keyword evidence="1" id="KW-1133">Transmembrane helix</keyword>
<evidence type="ECO:0000313" key="3">
    <source>
        <dbReference type="Proteomes" id="UP001519418"/>
    </source>
</evidence>
<dbReference type="EMBL" id="JAAMFI010000001">
    <property type="protein sequence ID" value="MBS9334744.1"/>
    <property type="molecule type" value="Genomic_DNA"/>
</dbReference>
<feature type="transmembrane region" description="Helical" evidence="1">
    <location>
        <begin position="43"/>
        <end position="61"/>
    </location>
</feature>
<evidence type="ECO:0008006" key="4">
    <source>
        <dbReference type="Google" id="ProtNLM"/>
    </source>
</evidence>
<reference evidence="2 3" key="1">
    <citation type="submission" date="2020-02" db="EMBL/GenBank/DDBJ databases">
        <title>Fructobacillus sp. isolated from paper mulberry of Taiwan.</title>
        <authorList>
            <person name="Lin S.-T."/>
        </authorList>
    </citation>
    <scope>NUCLEOTIDE SEQUENCE [LARGE SCALE GENOMIC DNA]</scope>
    <source>
        <strain evidence="2 3">M1-10</strain>
    </source>
</reference>
<feature type="transmembrane region" description="Helical" evidence="1">
    <location>
        <begin position="68"/>
        <end position="87"/>
    </location>
</feature>
<gene>
    <name evidence="2" type="ORF">G6R27_01665</name>
</gene>
<keyword evidence="1" id="KW-0472">Membrane</keyword>
<sequence length="131" mass="15208">MLQAMKNQWSKRLNKWLITLFVVTLILPYLASLLDWSTLTKVVLVYFFINGGFALAFGWAIRQMGVRFYWVFGQALSFAVLSNWLFSLVNESYGYYLAFLYLVLTLFTYFAAGRIEPEENELPIDGGYQDV</sequence>
<feature type="transmembrane region" description="Helical" evidence="1">
    <location>
        <begin position="93"/>
        <end position="112"/>
    </location>
</feature>
<dbReference type="Proteomes" id="UP001519418">
    <property type="component" value="Unassembled WGS sequence"/>
</dbReference>
<keyword evidence="1" id="KW-0812">Transmembrane</keyword>
<protein>
    <recommendedName>
        <fullName evidence="4">Integral membrane protein</fullName>
    </recommendedName>
</protein>
<proteinExistence type="predicted"/>